<evidence type="ECO:0000256" key="9">
    <source>
        <dbReference type="ARBA" id="ARBA00022840"/>
    </source>
</evidence>
<dbReference type="InterPro" id="IPR036890">
    <property type="entry name" value="HATPase_C_sf"/>
</dbReference>
<keyword evidence="5" id="KW-0597">Phosphoprotein</keyword>
<evidence type="ECO:0000256" key="2">
    <source>
        <dbReference type="ARBA" id="ARBA00004651"/>
    </source>
</evidence>
<dbReference type="SMART" id="SM00388">
    <property type="entry name" value="HisKA"/>
    <property type="match status" value="1"/>
</dbReference>
<dbReference type="EMBL" id="BOVJ01000018">
    <property type="protein sequence ID" value="GIQ62043.1"/>
    <property type="molecule type" value="Genomic_DNA"/>
</dbReference>
<dbReference type="SUPFAM" id="SSF55874">
    <property type="entry name" value="ATPase domain of HSP90 chaperone/DNA topoisomerase II/histidine kinase"/>
    <property type="match status" value="1"/>
</dbReference>
<evidence type="ECO:0000313" key="16">
    <source>
        <dbReference type="Proteomes" id="UP000680304"/>
    </source>
</evidence>
<evidence type="ECO:0000256" key="8">
    <source>
        <dbReference type="ARBA" id="ARBA00022777"/>
    </source>
</evidence>
<proteinExistence type="predicted"/>
<dbReference type="PROSITE" id="PS50885">
    <property type="entry name" value="HAMP"/>
    <property type="match status" value="1"/>
</dbReference>
<keyword evidence="9" id="KW-0067">ATP-binding</keyword>
<evidence type="ECO:0000256" key="1">
    <source>
        <dbReference type="ARBA" id="ARBA00000085"/>
    </source>
</evidence>
<sequence>MSGRFRSLFGRLKLKHSLLNQYLLIILLAIVLVPVMFPLSITVVYLLMPPEDLGGEEIYQFGAEMEKMWHNEARQLDGASAEEIDARLIRLKEKYEEASMYWVDGQGRTRLRLPDTLDVPERWTPAFTVRFMKERYDGDPFTVVAFIGGKEEAGFMVFELPRSEMTTRGQQIWEKRDTVLIMTTLSVIVLFLFVSWIFFYRIRRRLLRLQQAMTKPSPHGIPSPTVVHKPDEIGKLEQAFNTMIGELEAGRRREREEERLRRSLIANLSHDLRTPLTAIRGHVYSLQEEPLSEKGRQSLALIDRKVGYLGQLIDNLMSYTLLAAGKYPYRPERTDMVRLLRTVCANWYPAFENEGFEIELELPERGFAWEVDPAWFERVMDNLLQNVLRHAKTGNYLAVRAFRQDGAGVIELEDRGPGMNGVSGDKGAGIGLTIVALMLKEMKLDWDIISGSGGTVIRIRGLIQI</sequence>
<evidence type="ECO:0000259" key="14">
    <source>
        <dbReference type="PROSITE" id="PS50885"/>
    </source>
</evidence>
<feature type="transmembrane region" description="Helical" evidence="12">
    <location>
        <begin position="179"/>
        <end position="200"/>
    </location>
</feature>
<keyword evidence="8" id="KW-0418">Kinase</keyword>
<keyword evidence="4" id="KW-1003">Cell membrane</keyword>
<dbReference type="PANTHER" id="PTHR44936:SF10">
    <property type="entry name" value="SENSOR PROTEIN RSTB"/>
    <property type="match status" value="1"/>
</dbReference>
<keyword evidence="10" id="KW-0902">Two-component regulatory system</keyword>
<keyword evidence="12" id="KW-0812">Transmembrane</keyword>
<dbReference type="EC" id="2.7.13.3" evidence="3"/>
<dbReference type="SUPFAM" id="SSF47384">
    <property type="entry name" value="Homodimeric domain of signal transducing histidine kinase"/>
    <property type="match status" value="1"/>
</dbReference>
<dbReference type="Gene3D" id="6.10.340.10">
    <property type="match status" value="1"/>
</dbReference>
<evidence type="ECO:0000256" key="10">
    <source>
        <dbReference type="ARBA" id="ARBA00023012"/>
    </source>
</evidence>
<feature type="transmembrane region" description="Helical" evidence="12">
    <location>
        <begin position="21"/>
        <end position="47"/>
    </location>
</feature>
<dbReference type="SMART" id="SM00304">
    <property type="entry name" value="HAMP"/>
    <property type="match status" value="1"/>
</dbReference>
<keyword evidence="12" id="KW-1133">Transmembrane helix</keyword>
<dbReference type="Proteomes" id="UP000680304">
    <property type="component" value="Unassembled WGS sequence"/>
</dbReference>
<dbReference type="Gene3D" id="3.30.565.10">
    <property type="entry name" value="Histidine kinase-like ATPase, C-terminal domain"/>
    <property type="match status" value="1"/>
</dbReference>
<evidence type="ECO:0000256" key="5">
    <source>
        <dbReference type="ARBA" id="ARBA00022553"/>
    </source>
</evidence>
<comment type="caution">
    <text evidence="15">The sequence shown here is derived from an EMBL/GenBank/DDBJ whole genome shotgun (WGS) entry which is preliminary data.</text>
</comment>
<evidence type="ECO:0000256" key="4">
    <source>
        <dbReference type="ARBA" id="ARBA00022475"/>
    </source>
</evidence>
<keyword evidence="7" id="KW-0547">Nucleotide-binding</keyword>
<feature type="domain" description="Histidine kinase" evidence="13">
    <location>
        <begin position="267"/>
        <end position="465"/>
    </location>
</feature>
<dbReference type="SMART" id="SM00387">
    <property type="entry name" value="HATPase_c"/>
    <property type="match status" value="1"/>
</dbReference>
<evidence type="ECO:0000256" key="3">
    <source>
        <dbReference type="ARBA" id="ARBA00012438"/>
    </source>
</evidence>
<dbReference type="InterPro" id="IPR003661">
    <property type="entry name" value="HisK_dim/P_dom"/>
</dbReference>
<protein>
    <recommendedName>
        <fullName evidence="3">histidine kinase</fullName>
        <ecNumber evidence="3">2.7.13.3</ecNumber>
    </recommendedName>
</protein>
<evidence type="ECO:0000259" key="13">
    <source>
        <dbReference type="PROSITE" id="PS50109"/>
    </source>
</evidence>
<comment type="catalytic activity">
    <reaction evidence="1">
        <text>ATP + protein L-histidine = ADP + protein N-phospho-L-histidine.</text>
        <dbReference type="EC" id="2.7.13.3"/>
    </reaction>
</comment>
<dbReference type="Gene3D" id="1.10.287.130">
    <property type="match status" value="1"/>
</dbReference>
<dbReference type="Pfam" id="PF00512">
    <property type="entry name" value="HisKA"/>
    <property type="match status" value="1"/>
</dbReference>
<reference evidence="15 16" key="1">
    <citation type="submission" date="2021-04" db="EMBL/GenBank/DDBJ databases">
        <title>Draft genome sequence of Paenibacillus cisolokensis, LC2-13A.</title>
        <authorList>
            <person name="Uke A."/>
            <person name="Chhe C."/>
            <person name="Baramee S."/>
            <person name="Kosugi A."/>
        </authorList>
    </citation>
    <scope>NUCLEOTIDE SEQUENCE [LARGE SCALE GENOMIC DNA]</scope>
    <source>
        <strain evidence="15 16">LC2-13A</strain>
    </source>
</reference>
<organism evidence="15 16">
    <name type="scientific">Paenibacillus cisolokensis</name>
    <dbReference type="NCBI Taxonomy" id="1658519"/>
    <lineage>
        <taxon>Bacteria</taxon>
        <taxon>Bacillati</taxon>
        <taxon>Bacillota</taxon>
        <taxon>Bacilli</taxon>
        <taxon>Bacillales</taxon>
        <taxon>Paenibacillaceae</taxon>
        <taxon>Paenibacillus</taxon>
    </lineage>
</organism>
<evidence type="ECO:0000256" key="12">
    <source>
        <dbReference type="SAM" id="Phobius"/>
    </source>
</evidence>
<dbReference type="CDD" id="cd00082">
    <property type="entry name" value="HisKA"/>
    <property type="match status" value="1"/>
</dbReference>
<dbReference type="InterPro" id="IPR003594">
    <property type="entry name" value="HATPase_dom"/>
</dbReference>
<dbReference type="InterPro" id="IPR005467">
    <property type="entry name" value="His_kinase_dom"/>
</dbReference>
<name>A0ABQ4N1N4_9BACL</name>
<keyword evidence="16" id="KW-1185">Reference proteome</keyword>
<gene>
    <name evidence="15" type="ORF">PACILC2_06110</name>
</gene>
<dbReference type="RefSeq" id="WP_244863186.1">
    <property type="nucleotide sequence ID" value="NZ_BOVJ01000018.1"/>
</dbReference>
<evidence type="ECO:0000256" key="11">
    <source>
        <dbReference type="ARBA" id="ARBA00023136"/>
    </source>
</evidence>
<comment type="subcellular location">
    <subcellularLocation>
        <location evidence="2">Cell membrane</location>
        <topology evidence="2">Multi-pass membrane protein</topology>
    </subcellularLocation>
</comment>
<dbReference type="InterPro" id="IPR050980">
    <property type="entry name" value="2C_sensor_his_kinase"/>
</dbReference>
<dbReference type="Pfam" id="PF02518">
    <property type="entry name" value="HATPase_c"/>
    <property type="match status" value="1"/>
</dbReference>
<keyword evidence="6" id="KW-0808">Transferase</keyword>
<keyword evidence="11 12" id="KW-0472">Membrane</keyword>
<feature type="domain" description="HAMP" evidence="14">
    <location>
        <begin position="200"/>
        <end position="252"/>
    </location>
</feature>
<dbReference type="PANTHER" id="PTHR44936">
    <property type="entry name" value="SENSOR PROTEIN CREC"/>
    <property type="match status" value="1"/>
</dbReference>
<evidence type="ECO:0000256" key="6">
    <source>
        <dbReference type="ARBA" id="ARBA00022679"/>
    </source>
</evidence>
<dbReference type="InterPro" id="IPR036097">
    <property type="entry name" value="HisK_dim/P_sf"/>
</dbReference>
<accession>A0ABQ4N1N4</accession>
<dbReference type="Pfam" id="PF00672">
    <property type="entry name" value="HAMP"/>
    <property type="match status" value="1"/>
</dbReference>
<dbReference type="PROSITE" id="PS50109">
    <property type="entry name" value="HIS_KIN"/>
    <property type="match status" value="1"/>
</dbReference>
<evidence type="ECO:0000313" key="15">
    <source>
        <dbReference type="EMBL" id="GIQ62043.1"/>
    </source>
</evidence>
<dbReference type="InterPro" id="IPR003660">
    <property type="entry name" value="HAMP_dom"/>
</dbReference>
<evidence type="ECO:0000256" key="7">
    <source>
        <dbReference type="ARBA" id="ARBA00022741"/>
    </source>
</evidence>